<dbReference type="AlphaFoldDB" id="A0AAQ0BWI9"/>
<dbReference type="GO" id="GO:0005525">
    <property type="term" value="F:GTP binding"/>
    <property type="evidence" value="ECO:0007669"/>
    <property type="project" value="UniProtKB-UniRule"/>
</dbReference>
<keyword evidence="1 4" id="KW-0547">Nucleotide-binding</keyword>
<dbReference type="InterPro" id="IPR027417">
    <property type="entry name" value="P-loop_NTPase"/>
</dbReference>
<dbReference type="Pfam" id="PF22740">
    <property type="entry name" value="PapZ_C"/>
    <property type="match status" value="1"/>
</dbReference>
<dbReference type="PANTHER" id="PTHR30448:SF0">
    <property type="entry name" value="RNASE ADAPTER PROTEIN RAPZ"/>
    <property type="match status" value="1"/>
</dbReference>
<evidence type="ECO:0000313" key="9">
    <source>
        <dbReference type="Proteomes" id="UP000595220"/>
    </source>
</evidence>
<keyword evidence="2 4" id="KW-0067">ATP-binding</keyword>
<dbReference type="Proteomes" id="UP000595220">
    <property type="component" value="Chromosome"/>
</dbReference>
<evidence type="ECO:0000256" key="4">
    <source>
        <dbReference type="HAMAP-Rule" id="MF_00636"/>
    </source>
</evidence>
<sequence length="331" mass="36287">MPDHAPNDARGTVDAAATSMDDENPPTFPEGIPARDIVAAKHEPRASNEVLIITGYSGAGRTGAARALEDLDWYVVDNLPPTMLPALVGMMSNDPAVGVHRLAVGVDVRSRTFFANLSSTLDQLKMAGIAYRVLFLEADAQTLVRRYESNRRPHPLQGKGTLMDGIKAEERLLAPLRRSADEVIDTSDMSVHDLTRRIRDIVAGKERLLQVTVESFGFKHGLPLDADHVVDVRFLKNPYWVDELRHLTGRDQAVADYVLSQPGARDFALGYADLLAPMLAGYLAELKPFVTIAVGCTGGKHRSVACSEAIAERLRTHGHTVRVMHRDIGRD</sequence>
<dbReference type="GO" id="GO:0005524">
    <property type="term" value="F:ATP binding"/>
    <property type="evidence" value="ECO:0007669"/>
    <property type="project" value="UniProtKB-UniRule"/>
</dbReference>
<organism evidence="8 9">
    <name type="scientific">Schaalia meyeri</name>
    <dbReference type="NCBI Taxonomy" id="52773"/>
    <lineage>
        <taxon>Bacteria</taxon>
        <taxon>Bacillati</taxon>
        <taxon>Actinomycetota</taxon>
        <taxon>Actinomycetes</taxon>
        <taxon>Actinomycetales</taxon>
        <taxon>Actinomycetaceae</taxon>
        <taxon>Schaalia</taxon>
    </lineage>
</organism>
<feature type="binding site" evidence="4">
    <location>
        <begin position="107"/>
        <end position="110"/>
    </location>
    <ligand>
        <name>GTP</name>
        <dbReference type="ChEBI" id="CHEBI:37565"/>
    </ligand>
</feature>
<accession>A0AAQ0BWI9</accession>
<dbReference type="NCBIfam" id="NF003828">
    <property type="entry name" value="PRK05416.1"/>
    <property type="match status" value="1"/>
</dbReference>
<dbReference type="PIRSF" id="PIRSF005052">
    <property type="entry name" value="P-loopkin"/>
    <property type="match status" value="1"/>
</dbReference>
<evidence type="ECO:0000313" key="8">
    <source>
        <dbReference type="EMBL" id="QQC44469.1"/>
    </source>
</evidence>
<dbReference type="HAMAP" id="MF_00636">
    <property type="entry name" value="RapZ_like"/>
    <property type="match status" value="1"/>
</dbReference>
<proteinExistence type="inferred from homology"/>
<evidence type="ECO:0000256" key="3">
    <source>
        <dbReference type="ARBA" id="ARBA00023134"/>
    </source>
</evidence>
<dbReference type="EMBL" id="CP066065">
    <property type="protein sequence ID" value="QQC44469.1"/>
    <property type="molecule type" value="Genomic_DNA"/>
</dbReference>
<evidence type="ECO:0000259" key="7">
    <source>
        <dbReference type="Pfam" id="PF22740"/>
    </source>
</evidence>
<evidence type="ECO:0000256" key="5">
    <source>
        <dbReference type="SAM" id="MobiDB-lite"/>
    </source>
</evidence>
<feature type="region of interest" description="Disordered" evidence="5">
    <location>
        <begin position="1"/>
        <end position="32"/>
    </location>
</feature>
<keyword evidence="3 4" id="KW-0342">GTP-binding</keyword>
<reference evidence="8 9" key="1">
    <citation type="submission" date="2020-12" db="EMBL/GenBank/DDBJ databases">
        <title>FDA dAtabase for Regulatory Grade micrObial Sequences (FDA-ARGOS): Supporting development and validation of Infectious Disease Dx tests.</title>
        <authorList>
            <person name="Sproer C."/>
            <person name="Gronow S."/>
            <person name="Severitt S."/>
            <person name="Schroder I."/>
            <person name="Tallon L."/>
            <person name="Sadzewicz L."/>
            <person name="Zhao X."/>
            <person name="Boylan J."/>
            <person name="Ott S."/>
            <person name="Bowen H."/>
            <person name="Vavikolanu K."/>
            <person name="Mehta A."/>
            <person name="Aluvathingal J."/>
            <person name="Nadendla S."/>
            <person name="Lowell S."/>
            <person name="Myers T."/>
            <person name="Yan Y."/>
            <person name="Sichtig H."/>
        </authorList>
    </citation>
    <scope>NUCLEOTIDE SEQUENCE [LARGE SCALE GENOMIC DNA]</scope>
    <source>
        <strain evidence="8 9">FDAARGOS_985</strain>
    </source>
</reference>
<dbReference type="InterPro" id="IPR053930">
    <property type="entry name" value="RapZ-like_N"/>
</dbReference>
<dbReference type="SUPFAM" id="SSF52540">
    <property type="entry name" value="P-loop containing nucleoside triphosphate hydrolases"/>
    <property type="match status" value="1"/>
</dbReference>
<dbReference type="PANTHER" id="PTHR30448">
    <property type="entry name" value="RNASE ADAPTER PROTEIN RAPZ"/>
    <property type="match status" value="1"/>
</dbReference>
<feature type="binding site" evidence="4">
    <location>
        <begin position="55"/>
        <end position="62"/>
    </location>
    <ligand>
        <name>ATP</name>
        <dbReference type="ChEBI" id="CHEBI:30616"/>
    </ligand>
</feature>
<feature type="domain" description="RapZ C-terminal" evidence="7">
    <location>
        <begin position="209"/>
        <end position="328"/>
    </location>
</feature>
<keyword evidence="9" id="KW-1185">Reference proteome</keyword>
<evidence type="ECO:0000256" key="1">
    <source>
        <dbReference type="ARBA" id="ARBA00022741"/>
    </source>
</evidence>
<dbReference type="KEGG" id="amy:ADJ76_02980"/>
<protein>
    <submittedName>
        <fullName evidence="8">RNase adapter RapZ</fullName>
    </submittedName>
</protein>
<dbReference type="RefSeq" id="WP_050694721.1">
    <property type="nucleotide sequence ID" value="NZ_CP012072.1"/>
</dbReference>
<dbReference type="Pfam" id="PF03668">
    <property type="entry name" value="RapZ-like_N"/>
    <property type="match status" value="1"/>
</dbReference>
<dbReference type="InterPro" id="IPR005337">
    <property type="entry name" value="RapZ-like"/>
</dbReference>
<evidence type="ECO:0000259" key="6">
    <source>
        <dbReference type="Pfam" id="PF03668"/>
    </source>
</evidence>
<gene>
    <name evidence="8" type="primary">rapZ</name>
    <name evidence="8" type="ORF">I6H42_03480</name>
</gene>
<feature type="domain" description="RapZ-like N-terminal" evidence="6">
    <location>
        <begin position="49"/>
        <end position="205"/>
    </location>
</feature>
<name>A0AAQ0BWI9_9ACTO</name>
<dbReference type="InterPro" id="IPR053931">
    <property type="entry name" value="RapZ_C"/>
</dbReference>
<evidence type="ECO:0000256" key="2">
    <source>
        <dbReference type="ARBA" id="ARBA00022840"/>
    </source>
</evidence>
<dbReference type="Gene3D" id="3.40.50.300">
    <property type="entry name" value="P-loop containing nucleotide triphosphate hydrolases"/>
    <property type="match status" value="1"/>
</dbReference>